<sequence>MNKRDFVELVTTEAANGGCRFCVAISAHGEAVLYWTNAKGVRVWRVLSGNRGKRPCMPSEATRKKMAMFAQWLNETLTE</sequence>
<reference evidence="1" key="1">
    <citation type="submission" date="2018-08" db="EMBL/GenBank/DDBJ databases">
        <authorList>
            <person name="Ashton P.M."/>
            <person name="Dallman T."/>
            <person name="Nair S."/>
            <person name="De Pinna E."/>
            <person name="Peters T."/>
            <person name="Grant K."/>
        </authorList>
    </citation>
    <scope>NUCLEOTIDE SEQUENCE [LARGE SCALE GENOMIC DNA]</scope>
    <source>
        <strain evidence="1">294779</strain>
    </source>
</reference>
<proteinExistence type="predicted"/>
<name>A0A5Y1YF98_SALDZ</name>
<evidence type="ECO:0000313" key="1">
    <source>
        <dbReference type="EMBL" id="ECC3916797.1"/>
    </source>
</evidence>
<protein>
    <submittedName>
        <fullName evidence="1">Uncharacterized protein</fullName>
    </submittedName>
</protein>
<dbReference type="EMBL" id="AAIBIC010000038">
    <property type="protein sequence ID" value="ECC3916797.1"/>
    <property type="molecule type" value="Genomic_DNA"/>
</dbReference>
<accession>A0A5Y1YF98</accession>
<organism evidence="1">
    <name type="scientific">Salmonella diarizonae</name>
    <dbReference type="NCBI Taxonomy" id="59204"/>
    <lineage>
        <taxon>Bacteria</taxon>
        <taxon>Pseudomonadati</taxon>
        <taxon>Pseudomonadota</taxon>
        <taxon>Gammaproteobacteria</taxon>
        <taxon>Enterobacterales</taxon>
        <taxon>Enterobacteriaceae</taxon>
        <taxon>Salmonella</taxon>
    </lineage>
</organism>
<gene>
    <name evidence="1" type="ORF">CTQ69_23065</name>
</gene>
<dbReference type="AlphaFoldDB" id="A0A5Y1YF98"/>
<dbReference type="Proteomes" id="UP000839735">
    <property type="component" value="Unassembled WGS sequence"/>
</dbReference>
<comment type="caution">
    <text evidence="1">The sequence shown here is derived from an EMBL/GenBank/DDBJ whole genome shotgun (WGS) entry which is preliminary data.</text>
</comment>